<evidence type="ECO:0000256" key="1">
    <source>
        <dbReference type="ARBA" id="ARBA00022884"/>
    </source>
</evidence>
<dbReference type="Proteomes" id="UP000053201">
    <property type="component" value="Unassembled WGS sequence"/>
</dbReference>
<accession>A0A0L0HR45</accession>
<evidence type="ECO:0000313" key="7">
    <source>
        <dbReference type="Proteomes" id="UP000053201"/>
    </source>
</evidence>
<dbReference type="InParanoid" id="A0A0L0HR45"/>
<dbReference type="InterPro" id="IPR035979">
    <property type="entry name" value="RBD_domain_sf"/>
</dbReference>
<dbReference type="RefSeq" id="XP_016611591.1">
    <property type="nucleotide sequence ID" value="XM_016749354.1"/>
</dbReference>
<dbReference type="InterPro" id="IPR036390">
    <property type="entry name" value="WH_DNA-bd_sf"/>
</dbReference>
<dbReference type="InterPro" id="IPR002344">
    <property type="entry name" value="Lupus_La"/>
</dbReference>
<dbReference type="GO" id="GO:0005634">
    <property type="term" value="C:nucleus"/>
    <property type="evidence" value="ECO:0007669"/>
    <property type="project" value="InterPro"/>
</dbReference>
<evidence type="ECO:0000259" key="4">
    <source>
        <dbReference type="PROSITE" id="PS50961"/>
    </source>
</evidence>
<dbReference type="InterPro" id="IPR014886">
    <property type="entry name" value="La_xRRM"/>
</dbReference>
<dbReference type="AlphaFoldDB" id="A0A0L0HR45"/>
<dbReference type="InterPro" id="IPR006630">
    <property type="entry name" value="La_HTH"/>
</dbReference>
<dbReference type="PROSITE" id="PS50961">
    <property type="entry name" value="HTH_LA"/>
    <property type="match status" value="1"/>
</dbReference>
<feature type="domain" description="XRRM" evidence="5">
    <location>
        <begin position="215"/>
        <end position="334"/>
    </location>
</feature>
<dbReference type="InterPro" id="IPR012677">
    <property type="entry name" value="Nucleotide-bd_a/b_plait_sf"/>
</dbReference>
<protein>
    <submittedName>
        <fullName evidence="6">Uncharacterized protein</fullName>
    </submittedName>
</protein>
<feature type="domain" description="HTH La-type RNA-binding" evidence="4">
    <location>
        <begin position="6"/>
        <end position="103"/>
    </location>
</feature>
<evidence type="ECO:0000256" key="2">
    <source>
        <dbReference type="PROSITE-ProRule" id="PRU00332"/>
    </source>
</evidence>
<gene>
    <name evidence="6" type="ORF">SPPG_01029</name>
</gene>
<dbReference type="STRING" id="645134.A0A0L0HR45"/>
<dbReference type="GO" id="GO:1990904">
    <property type="term" value="C:ribonucleoprotein complex"/>
    <property type="evidence" value="ECO:0007669"/>
    <property type="project" value="UniProtKB-UniRule"/>
</dbReference>
<sequence length="366" mass="40797">MPSPTQPLSDTARKAVRDLLLIYFCNSEINGTVANIPKNVISHEDWVAGWIPISTLASFKRLQAITKDPLEIARAAVELAPAIFEASPDGSRLRRRIPYDEKYAAEIDAREAISRNIVQVHGFGASTATTEVRAYFERFGPVVQLAAVGPVDKGTFHVEFANVEDMVKVLAQSHIYEDMQIQVQGKSKNVREPSTPSAARAAAISSLETHAGVTTYPHNRIVQFVLSDPQITKLAIKVAAEQFASVHSIDLERDAEAGYIRFKKSVAKEVVNVIERQGGLQVNGERVELRSLEGEEERLYWSVSKYRAENSELPKPLDAQSRRVHSRQERRAERAPYNGRKTRRSKNKAPPPKVKVDELQALLQGL</sequence>
<name>A0A0L0HR45_SPIPD</name>
<dbReference type="PROSITE" id="PS51939">
    <property type="entry name" value="XRRM"/>
    <property type="match status" value="1"/>
</dbReference>
<dbReference type="InterPro" id="IPR036388">
    <property type="entry name" value="WH-like_DNA-bd_sf"/>
</dbReference>
<dbReference type="Pfam" id="PF08777">
    <property type="entry name" value="RRM_3"/>
    <property type="match status" value="1"/>
</dbReference>
<dbReference type="GO" id="GO:0003723">
    <property type="term" value="F:RNA binding"/>
    <property type="evidence" value="ECO:0007669"/>
    <property type="project" value="UniProtKB-UniRule"/>
</dbReference>
<evidence type="ECO:0000313" key="6">
    <source>
        <dbReference type="EMBL" id="KND03552.1"/>
    </source>
</evidence>
<dbReference type="VEuPathDB" id="FungiDB:SPPG_01029"/>
<proteinExistence type="predicted"/>
<feature type="region of interest" description="Disordered" evidence="3">
    <location>
        <begin position="312"/>
        <end position="366"/>
    </location>
</feature>
<dbReference type="PRINTS" id="PR00302">
    <property type="entry name" value="LUPUSLA"/>
</dbReference>
<dbReference type="EMBL" id="KQ257451">
    <property type="protein sequence ID" value="KND03552.1"/>
    <property type="molecule type" value="Genomic_DNA"/>
</dbReference>
<keyword evidence="7" id="KW-1185">Reference proteome</keyword>
<dbReference type="Gene3D" id="3.30.70.330">
    <property type="match status" value="2"/>
</dbReference>
<organism evidence="6 7">
    <name type="scientific">Spizellomyces punctatus (strain DAOM BR117)</name>
    <dbReference type="NCBI Taxonomy" id="645134"/>
    <lineage>
        <taxon>Eukaryota</taxon>
        <taxon>Fungi</taxon>
        <taxon>Fungi incertae sedis</taxon>
        <taxon>Chytridiomycota</taxon>
        <taxon>Chytridiomycota incertae sedis</taxon>
        <taxon>Chytridiomycetes</taxon>
        <taxon>Spizellomycetales</taxon>
        <taxon>Spizellomycetaceae</taxon>
        <taxon>Spizellomyces</taxon>
    </lineage>
</organism>
<dbReference type="GeneID" id="27684722"/>
<dbReference type="OrthoDB" id="439993at2759"/>
<evidence type="ECO:0000256" key="3">
    <source>
        <dbReference type="SAM" id="MobiDB-lite"/>
    </source>
</evidence>
<dbReference type="GO" id="GO:0006396">
    <property type="term" value="P:RNA processing"/>
    <property type="evidence" value="ECO:0007669"/>
    <property type="project" value="InterPro"/>
</dbReference>
<keyword evidence="1 2" id="KW-0694">RNA-binding</keyword>
<dbReference type="SUPFAM" id="SSF46785">
    <property type="entry name" value="Winged helix' DNA-binding domain"/>
    <property type="match status" value="1"/>
</dbReference>
<dbReference type="SUPFAM" id="SSF54928">
    <property type="entry name" value="RNA-binding domain, RBD"/>
    <property type="match status" value="1"/>
</dbReference>
<dbReference type="Gene3D" id="1.10.10.10">
    <property type="entry name" value="Winged helix-like DNA-binding domain superfamily/Winged helix DNA-binding domain"/>
    <property type="match status" value="1"/>
</dbReference>
<reference evidence="6 7" key="1">
    <citation type="submission" date="2009-08" db="EMBL/GenBank/DDBJ databases">
        <title>The Genome Sequence of Spizellomyces punctatus strain DAOM BR117.</title>
        <authorList>
            <consortium name="The Broad Institute Genome Sequencing Platform"/>
            <person name="Russ C."/>
            <person name="Cuomo C."/>
            <person name="Shea T."/>
            <person name="Young S.K."/>
            <person name="Zeng Q."/>
            <person name="Koehrsen M."/>
            <person name="Haas B."/>
            <person name="Borodovsky M."/>
            <person name="Guigo R."/>
            <person name="Alvarado L."/>
            <person name="Berlin A."/>
            <person name="Bochicchio J."/>
            <person name="Borenstein D."/>
            <person name="Chapman S."/>
            <person name="Chen Z."/>
            <person name="Engels R."/>
            <person name="Freedman E."/>
            <person name="Gellesch M."/>
            <person name="Goldberg J."/>
            <person name="Griggs A."/>
            <person name="Gujja S."/>
            <person name="Heiman D."/>
            <person name="Hepburn T."/>
            <person name="Howarth C."/>
            <person name="Jen D."/>
            <person name="Larson L."/>
            <person name="Lewis B."/>
            <person name="Mehta T."/>
            <person name="Park D."/>
            <person name="Pearson M."/>
            <person name="Roberts A."/>
            <person name="Saif S."/>
            <person name="Shenoy N."/>
            <person name="Sisk P."/>
            <person name="Stolte C."/>
            <person name="Sykes S."/>
            <person name="Thomson T."/>
            <person name="Walk T."/>
            <person name="White J."/>
            <person name="Yandava C."/>
            <person name="Burger G."/>
            <person name="Gray M.W."/>
            <person name="Holland P.W.H."/>
            <person name="King N."/>
            <person name="Lang F.B.F."/>
            <person name="Roger A.J."/>
            <person name="Ruiz-Trillo I."/>
            <person name="Lander E."/>
            <person name="Nusbaum C."/>
        </authorList>
    </citation>
    <scope>NUCLEOTIDE SEQUENCE [LARGE SCALE GENOMIC DNA]</scope>
    <source>
        <strain evidence="6 7">DAOM BR117</strain>
    </source>
</reference>
<dbReference type="SMART" id="SM00715">
    <property type="entry name" value="LA"/>
    <property type="match status" value="1"/>
</dbReference>
<evidence type="ECO:0000259" key="5">
    <source>
        <dbReference type="PROSITE" id="PS51939"/>
    </source>
</evidence>